<dbReference type="GO" id="GO:0008270">
    <property type="term" value="F:zinc ion binding"/>
    <property type="evidence" value="ECO:0007669"/>
    <property type="project" value="UniProtKB-KW"/>
</dbReference>
<keyword evidence="3" id="KW-0862">Zinc</keyword>
<reference evidence="5 6" key="1">
    <citation type="submission" date="2015-04" db="EMBL/GenBank/DDBJ databases">
        <title>The draft genome sequence of Fusarium langsethiae, a T-2/HT-2 mycotoxin producer.</title>
        <authorList>
            <person name="Lysoe E."/>
            <person name="Divon H.H."/>
            <person name="Terzi V."/>
            <person name="Orru L."/>
            <person name="Lamontanara A."/>
            <person name="Kolseth A.-K."/>
            <person name="Frandsen R.J."/>
            <person name="Nielsen K."/>
            <person name="Thrane U."/>
        </authorList>
    </citation>
    <scope>NUCLEOTIDE SEQUENCE [LARGE SCALE GENOMIC DNA]</scope>
    <source>
        <strain evidence="5 6">Fl201059</strain>
    </source>
</reference>
<dbReference type="Pfam" id="PF13695">
    <property type="entry name" value="Zn_ribbon_3CxxC"/>
    <property type="match status" value="1"/>
</dbReference>
<protein>
    <recommendedName>
        <fullName evidence="4">3CxxC-type domain-containing protein</fullName>
    </recommendedName>
</protein>
<gene>
    <name evidence="5" type="ORF">FLAG1_11506</name>
</gene>
<dbReference type="InterPro" id="IPR027377">
    <property type="entry name" value="ZAR1/RTP1-5-like_Znf-3CxxC"/>
</dbReference>
<evidence type="ECO:0000256" key="2">
    <source>
        <dbReference type="ARBA" id="ARBA00022771"/>
    </source>
</evidence>
<dbReference type="AlphaFoldDB" id="A0A0M9ELZ8"/>
<keyword evidence="2" id="KW-0863">Zinc-finger</keyword>
<proteinExistence type="predicted"/>
<evidence type="ECO:0000313" key="6">
    <source>
        <dbReference type="Proteomes" id="UP000037904"/>
    </source>
</evidence>
<evidence type="ECO:0000259" key="4">
    <source>
        <dbReference type="SMART" id="SM01328"/>
    </source>
</evidence>
<dbReference type="EMBL" id="JXCE01000906">
    <property type="protein sequence ID" value="KPA35773.1"/>
    <property type="molecule type" value="Genomic_DNA"/>
</dbReference>
<accession>A0A0M9ELZ8</accession>
<organism evidence="5 6">
    <name type="scientific">Fusarium langsethiae</name>
    <dbReference type="NCBI Taxonomy" id="179993"/>
    <lineage>
        <taxon>Eukaryota</taxon>
        <taxon>Fungi</taxon>
        <taxon>Dikarya</taxon>
        <taxon>Ascomycota</taxon>
        <taxon>Pezizomycotina</taxon>
        <taxon>Sordariomycetes</taxon>
        <taxon>Hypocreomycetidae</taxon>
        <taxon>Hypocreales</taxon>
        <taxon>Nectriaceae</taxon>
        <taxon>Fusarium</taxon>
    </lineage>
</organism>
<sequence length="165" mass="19281">MPRRRRRLEEGPLWSMYPDLHDDVADKLDEVQLDYTFNPNDDDHSKLKAYDTNIMGRFACNNQNCSTKGWSSMKIAITIREYSRDRYNARVYHQRCKRCKKVGEPTLNGESYVDRVVYRIKKWNGVEMERPIWGRGASKGPHESALCEGCKNGHCREGFNDTAWA</sequence>
<keyword evidence="6" id="KW-1185">Reference proteome</keyword>
<comment type="caution">
    <text evidence="5">The sequence shown here is derived from an EMBL/GenBank/DDBJ whole genome shotgun (WGS) entry which is preliminary data.</text>
</comment>
<keyword evidence="1" id="KW-0479">Metal-binding</keyword>
<name>A0A0M9ELZ8_FUSLA</name>
<evidence type="ECO:0000256" key="1">
    <source>
        <dbReference type="ARBA" id="ARBA00022723"/>
    </source>
</evidence>
<feature type="domain" description="3CxxC-type" evidence="4">
    <location>
        <begin position="53"/>
        <end position="153"/>
    </location>
</feature>
<evidence type="ECO:0000313" key="5">
    <source>
        <dbReference type="EMBL" id="KPA35773.1"/>
    </source>
</evidence>
<dbReference type="SMART" id="SM01328">
    <property type="entry name" value="zf-3CxxC"/>
    <property type="match status" value="1"/>
</dbReference>
<dbReference type="Proteomes" id="UP000037904">
    <property type="component" value="Unassembled WGS sequence"/>
</dbReference>
<evidence type="ECO:0000256" key="3">
    <source>
        <dbReference type="ARBA" id="ARBA00022833"/>
    </source>
</evidence>